<feature type="region of interest" description="Disordered" evidence="7">
    <location>
        <begin position="525"/>
        <end position="568"/>
    </location>
</feature>
<feature type="compositionally biased region" description="Polar residues" evidence="7">
    <location>
        <begin position="679"/>
        <end position="693"/>
    </location>
</feature>
<feature type="region of interest" description="Disordered" evidence="7">
    <location>
        <begin position="679"/>
        <end position="743"/>
    </location>
</feature>
<dbReference type="Gene3D" id="3.30.40.10">
    <property type="entry name" value="Zinc/RING finger domain, C3HC4 (zinc finger)"/>
    <property type="match status" value="1"/>
</dbReference>
<feature type="compositionally biased region" description="Acidic residues" evidence="7">
    <location>
        <begin position="1"/>
        <end position="10"/>
    </location>
</feature>
<evidence type="ECO:0000313" key="9">
    <source>
        <dbReference type="EMBL" id="KDP39546.1"/>
    </source>
</evidence>
<evidence type="ECO:0000256" key="7">
    <source>
        <dbReference type="SAM" id="MobiDB-lite"/>
    </source>
</evidence>
<feature type="compositionally biased region" description="Basic and acidic residues" evidence="7">
    <location>
        <begin position="525"/>
        <end position="543"/>
    </location>
</feature>
<feature type="compositionally biased region" description="Polar residues" evidence="7">
    <location>
        <begin position="545"/>
        <end position="564"/>
    </location>
</feature>
<dbReference type="InterPro" id="IPR013083">
    <property type="entry name" value="Znf_RING/FYVE/PHD"/>
</dbReference>
<evidence type="ECO:0000259" key="8">
    <source>
        <dbReference type="PROSITE" id="PS50016"/>
    </source>
</evidence>
<feature type="compositionally biased region" description="Basic and acidic residues" evidence="7">
    <location>
        <begin position="398"/>
        <end position="411"/>
    </location>
</feature>
<feature type="region of interest" description="Disordered" evidence="7">
    <location>
        <begin position="242"/>
        <end position="301"/>
    </location>
</feature>
<organism evidence="9 10">
    <name type="scientific">Jatropha curcas</name>
    <name type="common">Barbados nut</name>
    <dbReference type="NCBI Taxonomy" id="180498"/>
    <lineage>
        <taxon>Eukaryota</taxon>
        <taxon>Viridiplantae</taxon>
        <taxon>Streptophyta</taxon>
        <taxon>Embryophyta</taxon>
        <taxon>Tracheophyta</taxon>
        <taxon>Spermatophyta</taxon>
        <taxon>Magnoliopsida</taxon>
        <taxon>eudicotyledons</taxon>
        <taxon>Gunneridae</taxon>
        <taxon>Pentapetalae</taxon>
        <taxon>rosids</taxon>
        <taxon>fabids</taxon>
        <taxon>Malpighiales</taxon>
        <taxon>Euphorbiaceae</taxon>
        <taxon>Crotonoideae</taxon>
        <taxon>Jatropheae</taxon>
        <taxon>Jatropha</taxon>
    </lineage>
</organism>
<dbReference type="PANTHER" id="PTHR33304">
    <property type="match status" value="1"/>
</dbReference>
<dbReference type="InterPro" id="IPR011011">
    <property type="entry name" value="Znf_FYVE_PHD"/>
</dbReference>
<keyword evidence="1" id="KW-0479">Metal-binding</keyword>
<feature type="compositionally biased region" description="Polar residues" evidence="7">
    <location>
        <begin position="1105"/>
        <end position="1124"/>
    </location>
</feature>
<keyword evidence="2 6" id="KW-0863">Zinc-finger</keyword>
<feature type="compositionally biased region" description="Polar residues" evidence="7">
    <location>
        <begin position="1067"/>
        <end position="1080"/>
    </location>
</feature>
<feature type="region of interest" description="Disordered" evidence="7">
    <location>
        <begin position="1154"/>
        <end position="1174"/>
    </location>
</feature>
<proteinExistence type="predicted"/>
<keyword evidence="10" id="KW-1185">Reference proteome</keyword>
<evidence type="ECO:0000256" key="3">
    <source>
        <dbReference type="ARBA" id="ARBA00022833"/>
    </source>
</evidence>
<dbReference type="GO" id="GO:0008270">
    <property type="term" value="F:zinc ion binding"/>
    <property type="evidence" value="ECO:0007669"/>
    <property type="project" value="UniProtKB-KW"/>
</dbReference>
<feature type="compositionally biased region" description="Basic and acidic residues" evidence="7">
    <location>
        <begin position="264"/>
        <end position="273"/>
    </location>
</feature>
<feature type="compositionally biased region" description="Basic and acidic residues" evidence="7">
    <location>
        <begin position="723"/>
        <end position="738"/>
    </location>
</feature>
<dbReference type="InterPro" id="IPR001965">
    <property type="entry name" value="Znf_PHD"/>
</dbReference>
<dbReference type="PROSITE" id="PS50016">
    <property type="entry name" value="ZF_PHD_2"/>
    <property type="match status" value="1"/>
</dbReference>
<dbReference type="InterPro" id="IPR019787">
    <property type="entry name" value="Znf_PHD-finger"/>
</dbReference>
<keyword evidence="4" id="KW-0805">Transcription regulation</keyword>
<gene>
    <name evidence="9" type="ORF">JCGZ_02566</name>
</gene>
<dbReference type="PANTHER" id="PTHR33304:SF9">
    <property type="entry name" value="RING_FYVE_PHD ZINC FINGER SUPERFAMILY PROTEIN"/>
    <property type="match status" value="1"/>
</dbReference>
<dbReference type="InterPro" id="IPR056280">
    <property type="entry name" value="AIPP2-like_SPOC"/>
</dbReference>
<dbReference type="OrthoDB" id="787137at2759"/>
<dbReference type="Pfam" id="PF23121">
    <property type="entry name" value="SPOC_AIPP2"/>
    <property type="match status" value="1"/>
</dbReference>
<dbReference type="SMART" id="SM00249">
    <property type="entry name" value="PHD"/>
    <property type="match status" value="1"/>
</dbReference>
<evidence type="ECO:0000256" key="5">
    <source>
        <dbReference type="ARBA" id="ARBA00023163"/>
    </source>
</evidence>
<dbReference type="GO" id="GO:0140566">
    <property type="term" value="F:histone reader activity"/>
    <property type="evidence" value="ECO:0007669"/>
    <property type="project" value="InterPro"/>
</dbReference>
<feature type="compositionally biased region" description="Polar residues" evidence="7">
    <location>
        <begin position="1159"/>
        <end position="1170"/>
    </location>
</feature>
<feature type="domain" description="PHD-type" evidence="8">
    <location>
        <begin position="344"/>
        <end position="395"/>
    </location>
</feature>
<evidence type="ECO:0000256" key="1">
    <source>
        <dbReference type="ARBA" id="ARBA00022723"/>
    </source>
</evidence>
<feature type="region of interest" description="Disordered" evidence="7">
    <location>
        <begin position="1421"/>
        <end position="1440"/>
    </location>
</feature>
<keyword evidence="5" id="KW-0804">Transcription</keyword>
<feature type="region of interest" description="Disordered" evidence="7">
    <location>
        <begin position="1"/>
        <end position="31"/>
    </location>
</feature>
<sequence>MQGPVEETERDIEKNMLSSQSEKRLGKPSMRRKVRARVESGTCNVCSAPCSSCMHLKISCMESKDDGFSDETFRGTATSQNSINEDEVSCFKDRACEASNLLSANSSQDSLSVNAESKVHLRCSDTVDTSVESKMPLKVPLDGTVGVDKLSPKQQCTLATISNKTISNKNEYPKVVEGHDDNISCISRANDVNIAEGYHSNNVDRKNLSSSSALVCSLGSEGTGKTIISPKPELLETLPNDACAGSSSPKVQSRCTSSNTNGAHLEEDAKVDTPKVSSQLFPKLEVDTKDDNGDPPDERFKCPVQVDRDEKLNVSVDLPDLQEAALQSVSGDESDESEIVEHDVKVCDICGDAGREDLLAICSKCSDGAEHTYCMREMLQKVPEGDWLCEECKLAEETENQKQGSDAEGKKSSRAGAQSSSKRLFETIEVASASKRLAIDTSFGSPKSSSPSKIAALSRDSSFKGLDKGKVKPAHQTSLANHSTIDSPEIARSPIGPRLRTPKGTLLKSNSFSTINSKPKVKLVDDVPQKQKGNRELDMKEGTARTMSKSMSFRSVNPSRSGATESKVKMLSSKYSQAQDIKALKQVKERNASESKTLAKLDRPVGSSGTTNSHISTLKVNQKLTPRGDNVAVSSTSNNKEPKALQSDGKLGGLLRSTSSIARKSAELPITSVRSSAMNGMSSASIEQKSNQVIPKDEPSSSSSWNAERQSHNIDENLQGLSRSRESSDQSEKTRESSVTRLRPAVTAGLKSVTCQKCKEIGHAAEFCTICSPRPSGTDTSAARIVREDMSKGSKLKAAIEAAMLRKPGIFRKKKEIDQSDGLLSSNVDVTSEAASHDQFSVSNKLRNMISDEGTDEGQANIGLSSSESCKQMNINNVKQLNVNSADIVLPLKVGEDTMVPSGGKPCHSLTATPLFSKMLTIPEHEYIWQGAFEVRRGGRLLDLHDGIQAHLSTCASPKVLEVMNQFPQKITVDEVPRLSTWPRQFHELGAKEDNIALYFFAKDLESYEKSYKNLLDNMIRGDLALKGYFGGVEFLIFPSTQLPEKSQRWNMLFFLWGVFRGRKSNCSDPASKSVTTSPNVVPVDMNGTHKPYNSLNGGLDKASGPQTSLEQQDGRLNSESLPKNATGSELWCSDIRCTPSQEEAALSECRLDTEHKSSVQATRSNNGSSSREEIQVHVDASCMREDSPSSKVFQASNQDESITTSVCEEKTVDRMDRNRDEVKVETNLNEDSTSMDIEASSGDLSIKGLDSWQSNSRKRPFLDLSETAPQTLSSTGQKMPWDTVDGESSIGKKLKSGCSEQYACSSVRGGNRLGDGFTSQICDLGSSSFIEEKSCDKAPDEKVILEDVGTTERYFFPVDSHRVKDFQLGGNSMPWKEYSSNDEDQIHEEVPNLELALGAETKPPNKGILPFFVGMVEKNNTQNKTPDKKVTDKEEEDGVSASLSLSLSFPFPDKEQTVKPVSKSEQLLPERRHVNTSLLLFRGFSDK</sequence>
<name>A0A067KTJ3_JATCU</name>
<keyword evidence="3" id="KW-0862">Zinc</keyword>
<feature type="compositionally biased region" description="Polar residues" evidence="7">
    <location>
        <begin position="245"/>
        <end position="262"/>
    </location>
</feature>
<feature type="region of interest" description="Disordered" evidence="7">
    <location>
        <begin position="586"/>
        <end position="652"/>
    </location>
</feature>
<evidence type="ECO:0000313" key="10">
    <source>
        <dbReference type="Proteomes" id="UP000027138"/>
    </source>
</evidence>
<feature type="region of interest" description="Disordered" evidence="7">
    <location>
        <begin position="1067"/>
        <end position="1124"/>
    </location>
</feature>
<feature type="compositionally biased region" description="Polar residues" evidence="7">
    <location>
        <begin position="607"/>
        <end position="624"/>
    </location>
</feature>
<dbReference type="SUPFAM" id="SSF57903">
    <property type="entry name" value="FYVE/PHD zinc finger"/>
    <property type="match status" value="1"/>
</dbReference>
<dbReference type="GO" id="GO:0034244">
    <property type="term" value="P:negative regulation of transcription elongation by RNA polymerase II"/>
    <property type="evidence" value="ECO:0007669"/>
    <property type="project" value="InterPro"/>
</dbReference>
<dbReference type="STRING" id="180498.A0A067KTJ3"/>
<feature type="compositionally biased region" description="Basic and acidic residues" evidence="7">
    <location>
        <begin position="284"/>
        <end position="301"/>
    </location>
</feature>
<feature type="region of interest" description="Disordered" evidence="7">
    <location>
        <begin position="487"/>
        <end position="512"/>
    </location>
</feature>
<dbReference type="EMBL" id="KK914347">
    <property type="protein sequence ID" value="KDP39546.1"/>
    <property type="molecule type" value="Genomic_DNA"/>
</dbReference>
<evidence type="ECO:0000256" key="6">
    <source>
        <dbReference type="PROSITE-ProRule" id="PRU00146"/>
    </source>
</evidence>
<evidence type="ECO:0000256" key="2">
    <source>
        <dbReference type="ARBA" id="ARBA00022771"/>
    </source>
</evidence>
<feature type="compositionally biased region" description="Basic and acidic residues" evidence="7">
    <location>
        <begin position="586"/>
        <end position="603"/>
    </location>
</feature>
<accession>A0A067KTJ3</accession>
<evidence type="ECO:0000256" key="4">
    <source>
        <dbReference type="ARBA" id="ARBA00023015"/>
    </source>
</evidence>
<protein>
    <recommendedName>
        <fullName evidence="8">PHD-type domain-containing protein</fullName>
    </recommendedName>
</protein>
<reference evidence="9 10" key="1">
    <citation type="journal article" date="2014" name="PLoS ONE">
        <title>Global Analysis of Gene Expression Profiles in Physic Nut (Jatropha curcas L.) Seedlings Exposed to Salt Stress.</title>
        <authorList>
            <person name="Zhang L."/>
            <person name="Zhang C."/>
            <person name="Wu P."/>
            <person name="Chen Y."/>
            <person name="Li M."/>
            <person name="Jiang H."/>
            <person name="Wu G."/>
        </authorList>
    </citation>
    <scope>NUCLEOTIDE SEQUENCE [LARGE SCALE GENOMIC DNA]</scope>
    <source>
        <strain evidence="10">cv. GZQX0401</strain>
        <tissue evidence="9">Young leaves</tissue>
    </source>
</reference>
<dbReference type="Proteomes" id="UP000027138">
    <property type="component" value="Unassembled WGS sequence"/>
</dbReference>
<feature type="region of interest" description="Disordered" evidence="7">
    <location>
        <begin position="398"/>
        <end position="420"/>
    </location>
</feature>
<dbReference type="InterPro" id="IPR049914">
    <property type="entry name" value="PHD1-3/5-6"/>
</dbReference>